<keyword evidence="6" id="KW-1185">Reference proteome</keyword>
<dbReference type="InterPro" id="IPR050832">
    <property type="entry name" value="Bact_Acetyltransf"/>
</dbReference>
<sequence>MTVCFRSAVAADLPVLIAMIAADSLAASREGAGDPDTPAIRAAFEAISADPNNDILVAERDGTVIGCLQLTFIPGLTYEGGTRAHIEAVRVAKHARGGGVGQKLVEEAISRARAKNCALVQLTTDRRREDAARFYERLGFAPSHIGMKLWLR</sequence>
<evidence type="ECO:0000259" key="4">
    <source>
        <dbReference type="PROSITE" id="PS51186"/>
    </source>
</evidence>
<dbReference type="PROSITE" id="PS51186">
    <property type="entry name" value="GNAT"/>
    <property type="match status" value="1"/>
</dbReference>
<evidence type="ECO:0000313" key="6">
    <source>
        <dbReference type="Proteomes" id="UP001209755"/>
    </source>
</evidence>
<dbReference type="SUPFAM" id="SSF55729">
    <property type="entry name" value="Acyl-CoA N-acyltransferases (Nat)"/>
    <property type="match status" value="1"/>
</dbReference>
<evidence type="ECO:0000256" key="2">
    <source>
        <dbReference type="ARBA" id="ARBA00023315"/>
    </source>
</evidence>
<evidence type="ECO:0000256" key="1">
    <source>
        <dbReference type="ARBA" id="ARBA00022679"/>
    </source>
</evidence>
<gene>
    <name evidence="5" type="ORF">M2319_002953</name>
</gene>
<dbReference type="PANTHER" id="PTHR43877:SF2">
    <property type="entry name" value="AMINOALKYLPHOSPHONATE N-ACETYLTRANSFERASE-RELATED"/>
    <property type="match status" value="1"/>
</dbReference>
<reference evidence="6" key="1">
    <citation type="submission" date="2023-07" db="EMBL/GenBank/DDBJ databases">
        <title>Genome sequencing of Purple Non-Sulfur Bacteria from various extreme environments.</title>
        <authorList>
            <person name="Mayer M."/>
        </authorList>
    </citation>
    <scope>NUCLEOTIDE SEQUENCE [LARGE SCALE GENOMIC DNA]</scope>
    <source>
        <strain evidence="6">DSM 17935</strain>
    </source>
</reference>
<name>A0ABT3HDX4_9HYPH</name>
<keyword evidence="2" id="KW-0012">Acyltransferase</keyword>
<feature type="domain" description="N-acetyltransferase" evidence="4">
    <location>
        <begin position="3"/>
        <end position="152"/>
    </location>
</feature>
<evidence type="ECO:0000256" key="3">
    <source>
        <dbReference type="SAM" id="SignalP"/>
    </source>
</evidence>
<dbReference type="Gene3D" id="3.40.630.30">
    <property type="match status" value="1"/>
</dbReference>
<dbReference type="InterPro" id="IPR016181">
    <property type="entry name" value="Acyl_CoA_acyltransferase"/>
</dbReference>
<dbReference type="PANTHER" id="PTHR43877">
    <property type="entry name" value="AMINOALKYLPHOSPHONATE N-ACETYLTRANSFERASE-RELATED-RELATED"/>
    <property type="match status" value="1"/>
</dbReference>
<evidence type="ECO:0000313" key="5">
    <source>
        <dbReference type="EMBL" id="MCW2308607.1"/>
    </source>
</evidence>
<dbReference type="CDD" id="cd04301">
    <property type="entry name" value="NAT_SF"/>
    <property type="match status" value="1"/>
</dbReference>
<feature type="signal peptide" evidence="3">
    <location>
        <begin position="1"/>
        <end position="26"/>
    </location>
</feature>
<dbReference type="Pfam" id="PF00583">
    <property type="entry name" value="Acetyltransf_1"/>
    <property type="match status" value="1"/>
</dbReference>
<dbReference type="InterPro" id="IPR000182">
    <property type="entry name" value="GNAT_dom"/>
</dbReference>
<accession>A0ABT3HDX4</accession>
<dbReference type="RefSeq" id="WP_264602221.1">
    <property type="nucleotide sequence ID" value="NZ_JAOQNS010000008.1"/>
</dbReference>
<organism evidence="5 6">
    <name type="scientific">Rhodobium gokarnense</name>
    <dbReference type="NCBI Taxonomy" id="364296"/>
    <lineage>
        <taxon>Bacteria</taxon>
        <taxon>Pseudomonadati</taxon>
        <taxon>Pseudomonadota</taxon>
        <taxon>Alphaproteobacteria</taxon>
        <taxon>Hyphomicrobiales</taxon>
        <taxon>Rhodobiaceae</taxon>
        <taxon>Rhodobium</taxon>
    </lineage>
</organism>
<dbReference type="EMBL" id="JAOQNS010000008">
    <property type="protein sequence ID" value="MCW2308607.1"/>
    <property type="molecule type" value="Genomic_DNA"/>
</dbReference>
<dbReference type="Proteomes" id="UP001209755">
    <property type="component" value="Unassembled WGS sequence"/>
</dbReference>
<keyword evidence="3" id="KW-0732">Signal</keyword>
<feature type="chain" id="PRO_5046821561" evidence="3">
    <location>
        <begin position="27"/>
        <end position="152"/>
    </location>
</feature>
<protein>
    <submittedName>
        <fullName evidence="5">GNAT superfamily N-acetyltransferase</fullName>
    </submittedName>
</protein>
<keyword evidence="1" id="KW-0808">Transferase</keyword>
<comment type="caution">
    <text evidence="5">The sequence shown here is derived from an EMBL/GenBank/DDBJ whole genome shotgun (WGS) entry which is preliminary data.</text>
</comment>
<proteinExistence type="predicted"/>